<dbReference type="AlphaFoldDB" id="A0A4Y2VTJ0"/>
<reference evidence="1 2" key="1">
    <citation type="journal article" date="2019" name="Sci. Rep.">
        <title>Orb-weaving spider Araneus ventricosus genome elucidates the spidroin gene catalogue.</title>
        <authorList>
            <person name="Kono N."/>
            <person name="Nakamura H."/>
            <person name="Ohtoshi R."/>
            <person name="Moran D.A.P."/>
            <person name="Shinohara A."/>
            <person name="Yoshida Y."/>
            <person name="Fujiwara M."/>
            <person name="Mori M."/>
            <person name="Tomita M."/>
            <person name="Arakawa K."/>
        </authorList>
    </citation>
    <scope>NUCLEOTIDE SEQUENCE [LARGE SCALE GENOMIC DNA]</scope>
</reference>
<proteinExistence type="predicted"/>
<protein>
    <submittedName>
        <fullName evidence="1">Uncharacterized protein</fullName>
    </submittedName>
</protein>
<organism evidence="1 2">
    <name type="scientific">Araneus ventricosus</name>
    <name type="common">Orbweaver spider</name>
    <name type="synonym">Epeira ventricosa</name>
    <dbReference type="NCBI Taxonomy" id="182803"/>
    <lineage>
        <taxon>Eukaryota</taxon>
        <taxon>Metazoa</taxon>
        <taxon>Ecdysozoa</taxon>
        <taxon>Arthropoda</taxon>
        <taxon>Chelicerata</taxon>
        <taxon>Arachnida</taxon>
        <taxon>Araneae</taxon>
        <taxon>Araneomorphae</taxon>
        <taxon>Entelegynae</taxon>
        <taxon>Araneoidea</taxon>
        <taxon>Araneidae</taxon>
        <taxon>Araneus</taxon>
    </lineage>
</organism>
<name>A0A4Y2VTJ0_ARAVE</name>
<evidence type="ECO:0000313" key="1">
    <source>
        <dbReference type="EMBL" id="GBO27180.1"/>
    </source>
</evidence>
<accession>A0A4Y2VTJ0</accession>
<sequence length="152" mass="17947">MSKWRRVLVAFNKAELILLCFPALCYAGHSLSFHTAQMAWEHSTPFLVSAYLFRKVIYRPHNKPITCEQSDPLRTMRILFPHMRNVTPSIVLWFLKKSLAPLPPRIYNRRISVLWLNTPNEFQKRLKIQTFDHSTPILIGFSHSRFNLRVVE</sequence>
<gene>
    <name evidence="1" type="ORF">AVEN_76279_1</name>
</gene>
<dbReference type="Proteomes" id="UP000499080">
    <property type="component" value="Unassembled WGS sequence"/>
</dbReference>
<keyword evidence="2" id="KW-1185">Reference proteome</keyword>
<comment type="caution">
    <text evidence="1">The sequence shown here is derived from an EMBL/GenBank/DDBJ whole genome shotgun (WGS) entry which is preliminary data.</text>
</comment>
<dbReference type="EMBL" id="BGPR01050169">
    <property type="protein sequence ID" value="GBO27180.1"/>
    <property type="molecule type" value="Genomic_DNA"/>
</dbReference>
<evidence type="ECO:0000313" key="2">
    <source>
        <dbReference type="Proteomes" id="UP000499080"/>
    </source>
</evidence>